<keyword evidence="7" id="KW-0411">Iron-sulfur</keyword>
<dbReference type="PANTHER" id="PTHR43409:SF7">
    <property type="entry name" value="BLL1977 PROTEIN"/>
    <property type="match status" value="1"/>
</dbReference>
<dbReference type="SUPFAM" id="SSF102114">
    <property type="entry name" value="Radical SAM enzymes"/>
    <property type="match status" value="1"/>
</dbReference>
<dbReference type="SFLD" id="SFLDG01123">
    <property type="entry name" value="methyltransferase_(Class_B)"/>
    <property type="match status" value="1"/>
</dbReference>
<organism evidence="10 11">
    <name type="scientific">Phaeospirillum tilakii</name>
    <dbReference type="NCBI Taxonomy" id="741673"/>
    <lineage>
        <taxon>Bacteria</taxon>
        <taxon>Pseudomonadati</taxon>
        <taxon>Pseudomonadota</taxon>
        <taxon>Alphaproteobacteria</taxon>
        <taxon>Rhodospirillales</taxon>
        <taxon>Rhodospirillaceae</taxon>
        <taxon>Phaeospirillum</taxon>
    </lineage>
</organism>
<dbReference type="SFLD" id="SFLDG01082">
    <property type="entry name" value="B12-binding_domain_containing"/>
    <property type="match status" value="1"/>
</dbReference>
<keyword evidence="5" id="KW-0479">Metal-binding</keyword>
<dbReference type="SFLD" id="SFLDS00029">
    <property type="entry name" value="Radical_SAM"/>
    <property type="match status" value="1"/>
</dbReference>
<dbReference type="InterPro" id="IPR006158">
    <property type="entry name" value="Cobalamin-bd"/>
</dbReference>
<evidence type="ECO:0000259" key="9">
    <source>
        <dbReference type="PROSITE" id="PS51918"/>
    </source>
</evidence>
<evidence type="ECO:0000256" key="1">
    <source>
        <dbReference type="ARBA" id="ARBA00001966"/>
    </source>
</evidence>
<dbReference type="EMBL" id="JBHUIY010000002">
    <property type="protein sequence ID" value="MFD2232552.1"/>
    <property type="molecule type" value="Genomic_DNA"/>
</dbReference>
<evidence type="ECO:0000256" key="5">
    <source>
        <dbReference type="ARBA" id="ARBA00022723"/>
    </source>
</evidence>
<dbReference type="Pfam" id="PF04055">
    <property type="entry name" value="Radical_SAM"/>
    <property type="match status" value="1"/>
</dbReference>
<keyword evidence="4" id="KW-0949">S-adenosyl-L-methionine</keyword>
<evidence type="ECO:0000256" key="3">
    <source>
        <dbReference type="ARBA" id="ARBA00022679"/>
    </source>
</evidence>
<keyword evidence="3" id="KW-0808">Transferase</keyword>
<evidence type="ECO:0000313" key="11">
    <source>
        <dbReference type="Proteomes" id="UP001597296"/>
    </source>
</evidence>
<comment type="cofactor">
    <cofactor evidence="1">
        <name>[4Fe-4S] cluster</name>
        <dbReference type="ChEBI" id="CHEBI:49883"/>
    </cofactor>
</comment>
<dbReference type="Gene3D" id="3.80.30.20">
    <property type="entry name" value="tm_1862 like domain"/>
    <property type="match status" value="1"/>
</dbReference>
<dbReference type="RefSeq" id="WP_377313958.1">
    <property type="nucleotide sequence ID" value="NZ_JBHUIY010000002.1"/>
</dbReference>
<dbReference type="SMART" id="SM00729">
    <property type="entry name" value="Elp3"/>
    <property type="match status" value="1"/>
</dbReference>
<comment type="caution">
    <text evidence="10">The sequence shown here is derived from an EMBL/GenBank/DDBJ whole genome shotgun (WGS) entry which is preliminary data.</text>
</comment>
<keyword evidence="2" id="KW-0489">Methyltransferase</keyword>
<dbReference type="InterPro" id="IPR034466">
    <property type="entry name" value="Methyltransferase_Class_B"/>
</dbReference>
<dbReference type="InterPro" id="IPR058240">
    <property type="entry name" value="rSAM_sf"/>
</dbReference>
<dbReference type="Pfam" id="PF02310">
    <property type="entry name" value="B12-binding"/>
    <property type="match status" value="1"/>
</dbReference>
<dbReference type="InterPro" id="IPR051198">
    <property type="entry name" value="BchE-like"/>
</dbReference>
<evidence type="ECO:0000313" key="10">
    <source>
        <dbReference type="EMBL" id="MFD2232552.1"/>
    </source>
</evidence>
<dbReference type="SUPFAM" id="SSF52242">
    <property type="entry name" value="Cobalamin (vitamin B12)-binding domain"/>
    <property type="match status" value="1"/>
</dbReference>
<accession>A0ABW5C6P4</accession>
<proteinExistence type="predicted"/>
<sequence length="451" mass="50023">MKVLLINPAFFDGDAFRNRFADYVDWIRGGNLYVAPFEPPLGLAYLTAALKREGHTVILLDMQGLMMDSEALAAALTRERPDLVGITAMTPTLPESLRVAELAKRMLPAVPVVLGGVHPTLDPAGVLADPHVDYVVRGEGEQALAGLVAALERGAGLDAVPGLCRRVGGGVRVVEKAPPVADLDLLPPADYAAFPIERYIEHNAVLRGVRGISMILSRGCPYACTFCAVQQTMGRRWRFKSPGRVVDEVIALRDAYGIEGVWFKDSIFNMRKSWTRAFCRQMVERKVGIEWQALTRIDLLDEDELVMMKAAGLSQIDLGIESGSPRSLARLDKRITVAQIRDKVAMARRHVRVFGFFMIGIPGEAEEDVRQTFDLARSIELDRWSWSIYSPLPGSKLYDDLVAEGRIQPFALDHARVHFTEAYDGVCAIPPARLKQLYAEINDHFTRRNAA</sequence>
<dbReference type="CDD" id="cd02068">
    <property type="entry name" value="radical_SAM_B12_BD"/>
    <property type="match status" value="1"/>
</dbReference>
<dbReference type="PROSITE" id="PS51332">
    <property type="entry name" value="B12_BINDING"/>
    <property type="match status" value="1"/>
</dbReference>
<name>A0ABW5C6P4_9PROT</name>
<dbReference type="InterPro" id="IPR006638">
    <property type="entry name" value="Elp3/MiaA/NifB-like_rSAM"/>
</dbReference>
<feature type="domain" description="Radical SAM core" evidence="9">
    <location>
        <begin position="206"/>
        <end position="424"/>
    </location>
</feature>
<dbReference type="InterPro" id="IPR007197">
    <property type="entry name" value="rSAM"/>
</dbReference>
<gene>
    <name evidence="10" type="ORF">ACFSNB_01910</name>
</gene>
<dbReference type="PANTHER" id="PTHR43409">
    <property type="entry name" value="ANAEROBIC MAGNESIUM-PROTOPORPHYRIN IX MONOMETHYL ESTER CYCLASE-RELATED"/>
    <property type="match status" value="1"/>
</dbReference>
<protein>
    <submittedName>
        <fullName evidence="10">B12-binding domain-containing radical SAM protein</fullName>
    </submittedName>
</protein>
<dbReference type="InterPro" id="IPR036724">
    <property type="entry name" value="Cobalamin-bd_sf"/>
</dbReference>
<evidence type="ECO:0000256" key="7">
    <source>
        <dbReference type="ARBA" id="ARBA00023014"/>
    </source>
</evidence>
<dbReference type="InterPro" id="IPR023404">
    <property type="entry name" value="rSAM_horseshoe"/>
</dbReference>
<evidence type="ECO:0000259" key="8">
    <source>
        <dbReference type="PROSITE" id="PS51332"/>
    </source>
</evidence>
<keyword evidence="11" id="KW-1185">Reference proteome</keyword>
<evidence type="ECO:0000256" key="4">
    <source>
        <dbReference type="ARBA" id="ARBA00022691"/>
    </source>
</evidence>
<keyword evidence="6" id="KW-0408">Iron</keyword>
<dbReference type="CDD" id="cd01335">
    <property type="entry name" value="Radical_SAM"/>
    <property type="match status" value="1"/>
</dbReference>
<dbReference type="Proteomes" id="UP001597296">
    <property type="component" value="Unassembled WGS sequence"/>
</dbReference>
<feature type="domain" description="B12-binding" evidence="8">
    <location>
        <begin position="26"/>
        <end position="158"/>
    </location>
</feature>
<dbReference type="PROSITE" id="PS51918">
    <property type="entry name" value="RADICAL_SAM"/>
    <property type="match status" value="1"/>
</dbReference>
<evidence type="ECO:0000256" key="6">
    <source>
        <dbReference type="ARBA" id="ARBA00023004"/>
    </source>
</evidence>
<dbReference type="Gene3D" id="3.40.50.280">
    <property type="entry name" value="Cobalamin-binding domain"/>
    <property type="match status" value="1"/>
</dbReference>
<evidence type="ECO:0000256" key="2">
    <source>
        <dbReference type="ARBA" id="ARBA00022603"/>
    </source>
</evidence>
<reference evidence="11" key="1">
    <citation type="journal article" date="2019" name="Int. J. Syst. Evol. Microbiol.">
        <title>The Global Catalogue of Microorganisms (GCM) 10K type strain sequencing project: providing services to taxonomists for standard genome sequencing and annotation.</title>
        <authorList>
            <consortium name="The Broad Institute Genomics Platform"/>
            <consortium name="The Broad Institute Genome Sequencing Center for Infectious Disease"/>
            <person name="Wu L."/>
            <person name="Ma J."/>
        </authorList>
    </citation>
    <scope>NUCLEOTIDE SEQUENCE [LARGE SCALE GENOMIC DNA]</scope>
    <source>
        <strain evidence="11">KCTC 15012</strain>
    </source>
</reference>